<dbReference type="InterPro" id="IPR019734">
    <property type="entry name" value="TPR_rpt"/>
</dbReference>
<dbReference type="Proteomes" id="UP000280881">
    <property type="component" value="Unassembled WGS sequence"/>
</dbReference>
<accession>A0A420W7I5</accession>
<evidence type="ECO:0000256" key="1">
    <source>
        <dbReference type="ARBA" id="ARBA00022729"/>
    </source>
</evidence>
<evidence type="ECO:0000313" key="6">
    <source>
        <dbReference type="EMBL" id="RKQ63280.1"/>
    </source>
</evidence>
<evidence type="ECO:0000256" key="4">
    <source>
        <dbReference type="PROSITE-ProRule" id="PRU00339"/>
    </source>
</evidence>
<keyword evidence="1" id="KW-0732">Signal</keyword>
<dbReference type="Pfam" id="PF13174">
    <property type="entry name" value="TPR_6"/>
    <property type="match status" value="1"/>
</dbReference>
<evidence type="ECO:0000313" key="7">
    <source>
        <dbReference type="Proteomes" id="UP000280881"/>
    </source>
</evidence>
<keyword evidence="4" id="KW-0802">TPR repeat</keyword>
<dbReference type="OrthoDB" id="11267at2"/>
<dbReference type="NCBIfam" id="TIGR03302">
    <property type="entry name" value="OM_YfiO"/>
    <property type="match status" value="1"/>
</dbReference>
<feature type="repeat" description="TPR" evidence="4">
    <location>
        <begin position="61"/>
        <end position="94"/>
    </location>
</feature>
<keyword evidence="2" id="KW-0472">Membrane</keyword>
<dbReference type="RefSeq" id="WP_121169504.1">
    <property type="nucleotide sequence ID" value="NZ_RBIE01000001.1"/>
</dbReference>
<keyword evidence="3" id="KW-0998">Cell outer membrane</keyword>
<proteinExistence type="predicted"/>
<evidence type="ECO:0000256" key="2">
    <source>
        <dbReference type="ARBA" id="ARBA00023136"/>
    </source>
</evidence>
<dbReference type="AlphaFoldDB" id="A0A420W7I5"/>
<dbReference type="SUPFAM" id="SSF48452">
    <property type="entry name" value="TPR-like"/>
    <property type="match status" value="1"/>
</dbReference>
<dbReference type="InterPro" id="IPR039565">
    <property type="entry name" value="BamD-like"/>
</dbReference>
<protein>
    <submittedName>
        <fullName evidence="6">Beta-barrel assembly machine subunit BamD</fullName>
    </submittedName>
</protein>
<comment type="caution">
    <text evidence="6">The sequence shown here is derived from an EMBL/GenBank/DDBJ whole genome shotgun (WGS) entry which is preliminary data.</text>
</comment>
<evidence type="ECO:0000256" key="3">
    <source>
        <dbReference type="ARBA" id="ARBA00023237"/>
    </source>
</evidence>
<sequence>MRKFILGISVLLALASCERIPQTAQEQYRKGIEAASKEDWGKAKFLLEKALSGELSPKEQEIAKIALADSYFNDGDYENAALNYEEFLELYPASPRAKDALFRLGVCYLNLTKGPEWDVTFAKKAYNIFSDFIERYPSDLRVDKAKEYRKIARKILAEHQIYIAGTYDMLRKFTASIQRYQKVKREYWDVESPDRMGYLIGRAYYYTPLQAKEEIDRLKDHLKSEKERLKSDDPDERRVAKNRIDLIEKDIKRWKEIAKLNREKGREILSQVAKKYPNSPYGVKALEILNGKEHLEVEPVINPIKRSIWWKIKETI</sequence>
<dbReference type="PROSITE" id="PS51257">
    <property type="entry name" value="PROKAR_LIPOPROTEIN"/>
    <property type="match status" value="1"/>
</dbReference>
<feature type="domain" description="Outer membrane lipoprotein BamD-like" evidence="5">
    <location>
        <begin position="23"/>
        <end position="200"/>
    </location>
</feature>
<dbReference type="InterPro" id="IPR011990">
    <property type="entry name" value="TPR-like_helical_dom_sf"/>
</dbReference>
<keyword evidence="7" id="KW-1185">Reference proteome</keyword>
<name>A0A420W7I5_9BACT</name>
<dbReference type="InterPro" id="IPR017689">
    <property type="entry name" value="BamD"/>
</dbReference>
<evidence type="ECO:0000259" key="5">
    <source>
        <dbReference type="Pfam" id="PF13525"/>
    </source>
</evidence>
<dbReference type="Pfam" id="PF13525">
    <property type="entry name" value="YfiO"/>
    <property type="match status" value="1"/>
</dbReference>
<dbReference type="Gene3D" id="1.25.40.10">
    <property type="entry name" value="Tetratricopeptide repeat domain"/>
    <property type="match status" value="1"/>
</dbReference>
<reference evidence="6 7" key="1">
    <citation type="submission" date="2018-10" db="EMBL/GenBank/DDBJ databases">
        <title>Genomic Encyclopedia of Type Strains, Phase IV (KMG-IV): sequencing the most valuable type-strain genomes for metagenomic binning, comparative biology and taxonomic classification.</title>
        <authorList>
            <person name="Goeker M."/>
        </authorList>
    </citation>
    <scope>NUCLEOTIDE SEQUENCE [LARGE SCALE GENOMIC DNA]</scope>
    <source>
        <strain evidence="6 7">DSM 15521</strain>
    </source>
</reference>
<organism evidence="6 7">
    <name type="scientific">Thermovibrio guaymasensis</name>
    <dbReference type="NCBI Taxonomy" id="240167"/>
    <lineage>
        <taxon>Bacteria</taxon>
        <taxon>Pseudomonadati</taxon>
        <taxon>Aquificota</taxon>
        <taxon>Aquificia</taxon>
        <taxon>Desulfurobacteriales</taxon>
        <taxon>Desulfurobacteriaceae</taxon>
        <taxon>Thermovibrio</taxon>
    </lineage>
</organism>
<dbReference type="PROSITE" id="PS50005">
    <property type="entry name" value="TPR"/>
    <property type="match status" value="1"/>
</dbReference>
<dbReference type="EMBL" id="RBIE01000001">
    <property type="protein sequence ID" value="RKQ63280.1"/>
    <property type="molecule type" value="Genomic_DNA"/>
</dbReference>
<gene>
    <name evidence="6" type="ORF">C7457_0145</name>
</gene>